<dbReference type="KEGG" id="sla:SERLADRAFT_471384"/>
<evidence type="ECO:0000313" key="1">
    <source>
        <dbReference type="EMBL" id="EGO22875.1"/>
    </source>
</evidence>
<sequence>MASSGRNCQIDFPVLFDDSLLRIFSAFRDQNSVYARHTFVLTKDSHCGFENLIVMCSQIFRYT</sequence>
<protein>
    <submittedName>
        <fullName evidence="1">Uncharacterized protein</fullName>
    </submittedName>
</protein>
<dbReference type="RefSeq" id="XP_007320115.1">
    <property type="nucleotide sequence ID" value="XM_007320053.1"/>
</dbReference>
<gene>
    <name evidence="1" type="ORF">SERLADRAFT_471384</name>
</gene>
<reference evidence="1" key="1">
    <citation type="submission" date="2011-04" db="EMBL/GenBank/DDBJ databases">
        <title>Evolution of plant cell wall degrading machinery underlies the functional diversity of forest fungi.</title>
        <authorList>
            <consortium name="US DOE Joint Genome Institute (JGI-PGF)"/>
            <person name="Eastwood D.C."/>
            <person name="Floudas D."/>
            <person name="Binder M."/>
            <person name="Majcherczyk A."/>
            <person name="Schneider P."/>
            <person name="Aerts A."/>
            <person name="Asiegbu F.O."/>
            <person name="Baker S.E."/>
            <person name="Barry K."/>
            <person name="Bendiksby M."/>
            <person name="Blumentritt M."/>
            <person name="Coutinho P.M."/>
            <person name="Cullen D."/>
            <person name="Cullen D."/>
            <person name="Gathman A."/>
            <person name="Goodell B."/>
            <person name="Henrissat B."/>
            <person name="Ihrmark K."/>
            <person name="Kauserud H."/>
            <person name="Kohler A."/>
            <person name="LaButti K."/>
            <person name="Lapidus A."/>
            <person name="Lavin J.L."/>
            <person name="Lee Y.-H."/>
            <person name="Lindquist E."/>
            <person name="Lilly W."/>
            <person name="Lucas S."/>
            <person name="Morin E."/>
            <person name="Murat C."/>
            <person name="Oguiza J.A."/>
            <person name="Park J."/>
            <person name="Pisabarro A.G."/>
            <person name="Riley R."/>
            <person name="Rosling A."/>
            <person name="Salamov A."/>
            <person name="Schmidt O."/>
            <person name="Schmutz J."/>
            <person name="Skrede I."/>
            <person name="Stenlid J."/>
            <person name="Wiebenga A."/>
            <person name="Xie X."/>
            <person name="Kues U."/>
            <person name="Hibbett D.S."/>
            <person name="Hoffmeister D."/>
            <person name="Hogberg N."/>
            <person name="Martin F."/>
            <person name="Grigoriev I.V."/>
            <person name="Watkinson S.C."/>
        </authorList>
    </citation>
    <scope>NUCLEOTIDE SEQUENCE</scope>
    <source>
        <strain evidence="1">S7.9</strain>
    </source>
</reference>
<dbReference type="HOGENOM" id="CLU_2887232_0_0_1"/>
<dbReference type="AlphaFoldDB" id="F8P144"/>
<dbReference type="Proteomes" id="UP000008064">
    <property type="component" value="Unassembled WGS sequence"/>
</dbReference>
<name>F8P144_SERL9</name>
<proteinExistence type="predicted"/>
<dbReference type="EMBL" id="GL945436">
    <property type="protein sequence ID" value="EGO22875.1"/>
    <property type="molecule type" value="Genomic_DNA"/>
</dbReference>
<accession>F8P144</accession>
<organism>
    <name type="scientific">Serpula lacrymans var. lacrymans (strain S7.9)</name>
    <name type="common">Dry rot fungus</name>
    <dbReference type="NCBI Taxonomy" id="578457"/>
    <lineage>
        <taxon>Eukaryota</taxon>
        <taxon>Fungi</taxon>
        <taxon>Dikarya</taxon>
        <taxon>Basidiomycota</taxon>
        <taxon>Agaricomycotina</taxon>
        <taxon>Agaricomycetes</taxon>
        <taxon>Agaricomycetidae</taxon>
        <taxon>Boletales</taxon>
        <taxon>Coniophorineae</taxon>
        <taxon>Serpulaceae</taxon>
        <taxon>Serpula</taxon>
    </lineage>
</organism>
<dbReference type="GeneID" id="18819930"/>